<evidence type="ECO:0000256" key="1">
    <source>
        <dbReference type="SAM" id="Phobius"/>
    </source>
</evidence>
<keyword evidence="1" id="KW-1133">Transmembrane helix</keyword>
<proteinExistence type="predicted"/>
<keyword evidence="1" id="KW-0812">Transmembrane</keyword>
<name>A0AAD8ER92_DIPPU</name>
<dbReference type="AlphaFoldDB" id="A0AAD8ER92"/>
<protein>
    <submittedName>
        <fullName evidence="2">Uncharacterized protein</fullName>
    </submittedName>
</protein>
<keyword evidence="3" id="KW-1185">Reference proteome</keyword>
<organism evidence="2 3">
    <name type="scientific">Diploptera punctata</name>
    <name type="common">Pacific beetle cockroach</name>
    <dbReference type="NCBI Taxonomy" id="6984"/>
    <lineage>
        <taxon>Eukaryota</taxon>
        <taxon>Metazoa</taxon>
        <taxon>Ecdysozoa</taxon>
        <taxon>Arthropoda</taxon>
        <taxon>Hexapoda</taxon>
        <taxon>Insecta</taxon>
        <taxon>Pterygota</taxon>
        <taxon>Neoptera</taxon>
        <taxon>Polyneoptera</taxon>
        <taxon>Dictyoptera</taxon>
        <taxon>Blattodea</taxon>
        <taxon>Blaberoidea</taxon>
        <taxon>Blaberidae</taxon>
        <taxon>Diplopterinae</taxon>
        <taxon>Diploptera</taxon>
    </lineage>
</organism>
<feature type="transmembrane region" description="Helical" evidence="1">
    <location>
        <begin position="6"/>
        <end position="31"/>
    </location>
</feature>
<dbReference type="Proteomes" id="UP001233999">
    <property type="component" value="Unassembled WGS sequence"/>
</dbReference>
<comment type="caution">
    <text evidence="2">The sequence shown here is derived from an EMBL/GenBank/DDBJ whole genome shotgun (WGS) entry which is preliminary data.</text>
</comment>
<evidence type="ECO:0000313" key="2">
    <source>
        <dbReference type="EMBL" id="KAJ9600265.1"/>
    </source>
</evidence>
<keyword evidence="1" id="KW-0472">Membrane</keyword>
<reference evidence="2" key="1">
    <citation type="journal article" date="2023" name="IScience">
        <title>Live-bearing cockroach genome reveals convergent evolutionary mechanisms linked to viviparity in insects and beyond.</title>
        <authorList>
            <person name="Fouks B."/>
            <person name="Harrison M.C."/>
            <person name="Mikhailova A.A."/>
            <person name="Marchal E."/>
            <person name="English S."/>
            <person name="Carruthers M."/>
            <person name="Jennings E.C."/>
            <person name="Chiamaka E.L."/>
            <person name="Frigard R.A."/>
            <person name="Pippel M."/>
            <person name="Attardo G.M."/>
            <person name="Benoit J.B."/>
            <person name="Bornberg-Bauer E."/>
            <person name="Tobe S.S."/>
        </authorList>
    </citation>
    <scope>NUCLEOTIDE SEQUENCE</scope>
    <source>
        <strain evidence="2">Stay&amp;Tobe</strain>
    </source>
</reference>
<evidence type="ECO:0000313" key="3">
    <source>
        <dbReference type="Proteomes" id="UP001233999"/>
    </source>
</evidence>
<dbReference type="EMBL" id="JASPKZ010000435">
    <property type="protein sequence ID" value="KAJ9600265.1"/>
    <property type="molecule type" value="Genomic_DNA"/>
</dbReference>
<sequence>MILNLFHVIGATLADPGIVGFIAVPSVSIFLTSVSRRMMATNRSTAIAQRTEILRDLVEGVACI</sequence>
<gene>
    <name evidence="2" type="ORF">L9F63_009441</name>
</gene>
<feature type="non-terminal residue" evidence="2">
    <location>
        <position position="64"/>
    </location>
</feature>
<accession>A0AAD8ER92</accession>
<reference evidence="2" key="2">
    <citation type="submission" date="2023-05" db="EMBL/GenBank/DDBJ databases">
        <authorList>
            <person name="Fouks B."/>
        </authorList>
    </citation>
    <scope>NUCLEOTIDE SEQUENCE</scope>
    <source>
        <strain evidence="2">Stay&amp;Tobe</strain>
        <tissue evidence="2">Testes</tissue>
    </source>
</reference>